<dbReference type="InterPro" id="IPR012340">
    <property type="entry name" value="NA-bd_OB-fold"/>
</dbReference>
<comment type="function">
    <text evidence="7">Involved in DNA repair and RecF pathway recombination.</text>
</comment>
<dbReference type="Gene3D" id="1.20.1440.120">
    <property type="entry name" value="Recombination protein O, C-terminal domain"/>
    <property type="match status" value="1"/>
</dbReference>
<comment type="similarity">
    <text evidence="1 7">Belongs to the RecO family.</text>
</comment>
<keyword evidence="3 7" id="KW-0227">DNA damage</keyword>
<dbReference type="SUPFAM" id="SSF57863">
    <property type="entry name" value="ArfGap/RecO-like zinc finger"/>
    <property type="match status" value="1"/>
</dbReference>
<dbReference type="EMBL" id="QRAO01000001">
    <property type="protein sequence ID" value="RDK88665.1"/>
    <property type="molecule type" value="Genomic_DNA"/>
</dbReference>
<evidence type="ECO:0000256" key="6">
    <source>
        <dbReference type="ARBA" id="ARBA00033409"/>
    </source>
</evidence>
<evidence type="ECO:0000256" key="5">
    <source>
        <dbReference type="ARBA" id="ARBA00023204"/>
    </source>
</evidence>
<dbReference type="NCBIfam" id="TIGR00613">
    <property type="entry name" value="reco"/>
    <property type="match status" value="1"/>
</dbReference>
<evidence type="ECO:0000313" key="9">
    <source>
        <dbReference type="EMBL" id="RDK88665.1"/>
    </source>
</evidence>
<protein>
    <recommendedName>
        <fullName evidence="2 7">DNA repair protein RecO</fullName>
    </recommendedName>
    <alternativeName>
        <fullName evidence="6 7">Recombination protein O</fullName>
    </alternativeName>
</protein>
<evidence type="ECO:0000256" key="3">
    <source>
        <dbReference type="ARBA" id="ARBA00022763"/>
    </source>
</evidence>
<dbReference type="AlphaFoldDB" id="A0A370QJW7"/>
<evidence type="ECO:0000256" key="2">
    <source>
        <dbReference type="ARBA" id="ARBA00021310"/>
    </source>
</evidence>
<accession>A0A370QJW7</accession>
<dbReference type="Proteomes" id="UP000255317">
    <property type="component" value="Unassembled WGS sequence"/>
</dbReference>
<dbReference type="PANTHER" id="PTHR33991:SF1">
    <property type="entry name" value="DNA REPAIR PROTEIN RECO"/>
    <property type="match status" value="1"/>
</dbReference>
<keyword evidence="4 7" id="KW-0233">DNA recombination</keyword>
<dbReference type="SUPFAM" id="SSF50249">
    <property type="entry name" value="Nucleic acid-binding proteins"/>
    <property type="match status" value="1"/>
</dbReference>
<dbReference type="Pfam" id="PF02565">
    <property type="entry name" value="RecO_C"/>
    <property type="match status" value="1"/>
</dbReference>
<feature type="domain" description="DNA replication/recombination mediator RecO N-terminal" evidence="8">
    <location>
        <begin position="1"/>
        <end position="81"/>
    </location>
</feature>
<evidence type="ECO:0000256" key="1">
    <source>
        <dbReference type="ARBA" id="ARBA00007452"/>
    </source>
</evidence>
<dbReference type="GO" id="GO:0043590">
    <property type="term" value="C:bacterial nucleoid"/>
    <property type="evidence" value="ECO:0007669"/>
    <property type="project" value="TreeGrafter"/>
</dbReference>
<dbReference type="GO" id="GO:0006310">
    <property type="term" value="P:DNA recombination"/>
    <property type="evidence" value="ECO:0007669"/>
    <property type="project" value="UniProtKB-UniRule"/>
</dbReference>
<sequence length="239" mass="27496">MVVATRAIVLSSLKYAEADLIAHCYTLSDGRKSYLLRRILKSKKGALKPSLFQPLTQLELIAKHKNKGTLETIKEAKIYYPYKTLHTDVVKTSVVMFLSEVLRDAIQEEEANPNLYGYLSQSLNFLDGAEDFANFHIYFLLNLTQYLGFFPDASESKALYFNLLEGNFQHTATNNYCEEGEHVTALKRFFGINFEALSQIKLNKKTRLEVLHLLIRYYQLHLQGFKKPKSLAVLNQLFQ</sequence>
<dbReference type="GO" id="GO:0006302">
    <property type="term" value="P:double-strand break repair"/>
    <property type="evidence" value="ECO:0007669"/>
    <property type="project" value="TreeGrafter"/>
</dbReference>
<evidence type="ECO:0000256" key="4">
    <source>
        <dbReference type="ARBA" id="ARBA00023172"/>
    </source>
</evidence>
<reference evidence="9 10" key="1">
    <citation type="submission" date="2018-07" db="EMBL/GenBank/DDBJ databases">
        <title>Genomic Encyclopedia of Type Strains, Phase IV (KMG-IV): sequencing the most valuable type-strain genomes for metagenomic binning, comparative biology and taxonomic classification.</title>
        <authorList>
            <person name="Goeker M."/>
        </authorList>
    </citation>
    <scope>NUCLEOTIDE SEQUENCE [LARGE SCALE GENOMIC DNA]</scope>
    <source>
        <strain evidence="9 10">DSM 101478</strain>
    </source>
</reference>
<proteinExistence type="inferred from homology"/>
<dbReference type="HAMAP" id="MF_00201">
    <property type="entry name" value="RecO"/>
    <property type="match status" value="1"/>
</dbReference>
<comment type="caution">
    <text evidence="9">The sequence shown here is derived from an EMBL/GenBank/DDBJ whole genome shotgun (WGS) entry which is preliminary data.</text>
</comment>
<dbReference type="PANTHER" id="PTHR33991">
    <property type="entry name" value="DNA REPAIR PROTEIN RECO"/>
    <property type="match status" value="1"/>
</dbReference>
<name>A0A370QJW7_9FLAO</name>
<dbReference type="InterPro" id="IPR003717">
    <property type="entry name" value="RecO"/>
</dbReference>
<dbReference type="InterPro" id="IPR022572">
    <property type="entry name" value="DNA_rep/recomb_RecO_N"/>
</dbReference>
<gene>
    <name evidence="7" type="primary">recO</name>
    <name evidence="9" type="ORF">C8D94_101540</name>
</gene>
<dbReference type="OrthoDB" id="9789152at2"/>
<dbReference type="Pfam" id="PF11967">
    <property type="entry name" value="RecO_N"/>
    <property type="match status" value="1"/>
</dbReference>
<dbReference type="RefSeq" id="WP_115122346.1">
    <property type="nucleotide sequence ID" value="NZ_QRAO01000001.1"/>
</dbReference>
<evidence type="ECO:0000256" key="7">
    <source>
        <dbReference type="HAMAP-Rule" id="MF_00201"/>
    </source>
</evidence>
<dbReference type="Gene3D" id="2.40.50.140">
    <property type="entry name" value="Nucleic acid-binding proteins"/>
    <property type="match status" value="1"/>
</dbReference>
<dbReference type="InterPro" id="IPR037278">
    <property type="entry name" value="ARFGAP/RecO"/>
</dbReference>
<dbReference type="InterPro" id="IPR042242">
    <property type="entry name" value="RecO_C"/>
</dbReference>
<evidence type="ECO:0000313" key="10">
    <source>
        <dbReference type="Proteomes" id="UP000255317"/>
    </source>
</evidence>
<organism evidence="9 10">
    <name type="scientific">Marinirhabdus gelatinilytica</name>
    <dbReference type="NCBI Taxonomy" id="1703343"/>
    <lineage>
        <taxon>Bacteria</taxon>
        <taxon>Pseudomonadati</taxon>
        <taxon>Bacteroidota</taxon>
        <taxon>Flavobacteriia</taxon>
        <taxon>Flavobacteriales</taxon>
        <taxon>Flavobacteriaceae</taxon>
    </lineage>
</organism>
<keyword evidence="10" id="KW-1185">Reference proteome</keyword>
<evidence type="ECO:0000259" key="8">
    <source>
        <dbReference type="Pfam" id="PF11967"/>
    </source>
</evidence>
<keyword evidence="5 7" id="KW-0234">DNA repair</keyword>